<feature type="domain" description="NADPH-dependent FMN reductase-like" evidence="1">
    <location>
        <begin position="6"/>
        <end position="155"/>
    </location>
</feature>
<dbReference type="RefSeq" id="WP_096055600.1">
    <property type="nucleotide sequence ID" value="NZ_CP023344.1"/>
</dbReference>
<evidence type="ECO:0000313" key="2">
    <source>
        <dbReference type="EMBL" id="ATC63968.1"/>
    </source>
</evidence>
<dbReference type="Gene3D" id="3.40.50.360">
    <property type="match status" value="1"/>
</dbReference>
<dbReference type="InterPro" id="IPR005025">
    <property type="entry name" value="FMN_Rdtase-like_dom"/>
</dbReference>
<protein>
    <recommendedName>
        <fullName evidence="1">NADPH-dependent FMN reductase-like domain-containing protein</fullName>
    </recommendedName>
</protein>
<keyword evidence="3" id="KW-1185">Reference proteome</keyword>
<dbReference type="OrthoDB" id="8853249at2"/>
<accession>A0A290QF61</accession>
<dbReference type="AlphaFoldDB" id="A0A290QF61"/>
<sequence>MKPKRPRILILNAALSGEAGNTAVALEKVRGALVRGKKAEVRVVTLVGDDDGAGGSGVAVGEKRARGFAEVKAELGWADAVVFGTGTHWDSWSSVLQNFLEDATETEGTKLWFGKPAACVVTEHSVGGKGVLSRLQGVLVTLGCEIPPMSGVVLSKVAQMARAHEPEEAGDFWGEDDLKIVAHNLVEAAKGTRRWKAWAVDREDFAKRWME</sequence>
<dbReference type="GO" id="GO:0016491">
    <property type="term" value="F:oxidoreductase activity"/>
    <property type="evidence" value="ECO:0007669"/>
    <property type="project" value="InterPro"/>
</dbReference>
<dbReference type="KEGG" id="vbh:CMV30_08410"/>
<dbReference type="EMBL" id="CP023344">
    <property type="protein sequence ID" value="ATC63968.1"/>
    <property type="molecule type" value="Genomic_DNA"/>
</dbReference>
<name>A0A290QF61_9BACT</name>
<dbReference type="Pfam" id="PF03358">
    <property type="entry name" value="FMN_red"/>
    <property type="match status" value="1"/>
</dbReference>
<evidence type="ECO:0000313" key="3">
    <source>
        <dbReference type="Proteomes" id="UP000217265"/>
    </source>
</evidence>
<dbReference type="InterPro" id="IPR029039">
    <property type="entry name" value="Flavoprotein-like_sf"/>
</dbReference>
<organism evidence="2 3">
    <name type="scientific">Nibricoccus aquaticus</name>
    <dbReference type="NCBI Taxonomy" id="2576891"/>
    <lineage>
        <taxon>Bacteria</taxon>
        <taxon>Pseudomonadati</taxon>
        <taxon>Verrucomicrobiota</taxon>
        <taxon>Opitutia</taxon>
        <taxon>Opitutales</taxon>
        <taxon>Opitutaceae</taxon>
        <taxon>Nibricoccus</taxon>
    </lineage>
</organism>
<dbReference type="Proteomes" id="UP000217265">
    <property type="component" value="Chromosome"/>
</dbReference>
<reference evidence="2 3" key="1">
    <citation type="submission" date="2017-09" db="EMBL/GenBank/DDBJ databases">
        <title>Complete genome sequence of Verrucomicrobial strain HZ-65, isolated from freshwater.</title>
        <authorList>
            <person name="Choi A."/>
        </authorList>
    </citation>
    <scope>NUCLEOTIDE SEQUENCE [LARGE SCALE GENOMIC DNA]</scope>
    <source>
        <strain evidence="2 3">HZ-65</strain>
    </source>
</reference>
<gene>
    <name evidence="2" type="ORF">CMV30_08410</name>
</gene>
<proteinExistence type="predicted"/>
<evidence type="ECO:0000259" key="1">
    <source>
        <dbReference type="Pfam" id="PF03358"/>
    </source>
</evidence>
<dbReference type="SUPFAM" id="SSF52218">
    <property type="entry name" value="Flavoproteins"/>
    <property type="match status" value="1"/>
</dbReference>